<evidence type="ECO:0000256" key="2">
    <source>
        <dbReference type="SAM" id="MobiDB-lite"/>
    </source>
</evidence>
<feature type="coiled-coil region" evidence="1">
    <location>
        <begin position="32"/>
        <end position="112"/>
    </location>
</feature>
<dbReference type="EMBL" id="WJXW01000015">
    <property type="protein sequence ID" value="KAF9730140.1"/>
    <property type="molecule type" value="Genomic_DNA"/>
</dbReference>
<proteinExistence type="predicted"/>
<organism evidence="3 4">
    <name type="scientific">Paraphaeosphaeria minitans</name>
    <dbReference type="NCBI Taxonomy" id="565426"/>
    <lineage>
        <taxon>Eukaryota</taxon>
        <taxon>Fungi</taxon>
        <taxon>Dikarya</taxon>
        <taxon>Ascomycota</taxon>
        <taxon>Pezizomycotina</taxon>
        <taxon>Dothideomycetes</taxon>
        <taxon>Pleosporomycetidae</taxon>
        <taxon>Pleosporales</taxon>
        <taxon>Massarineae</taxon>
        <taxon>Didymosphaeriaceae</taxon>
        <taxon>Paraphaeosphaeria</taxon>
    </lineage>
</organism>
<protein>
    <submittedName>
        <fullName evidence="3">Uncharacterized protein</fullName>
    </submittedName>
</protein>
<keyword evidence="4" id="KW-1185">Reference proteome</keyword>
<evidence type="ECO:0000313" key="3">
    <source>
        <dbReference type="EMBL" id="KAF9730140.1"/>
    </source>
</evidence>
<name>A0A9P6G802_9PLEO</name>
<reference evidence="3" key="1">
    <citation type="journal article" date="2020" name="Mol. Plant Microbe Interact.">
        <title>Genome Sequence of the Biocontrol Agent Coniothyrium minitans strain Conio (IMI 134523).</title>
        <authorList>
            <person name="Patel D."/>
            <person name="Shittu T.A."/>
            <person name="Baroncelli R."/>
            <person name="Muthumeenakshi S."/>
            <person name="Osborne T.H."/>
            <person name="Janganan T.K."/>
            <person name="Sreenivasaprasad S."/>
        </authorList>
    </citation>
    <scope>NUCLEOTIDE SEQUENCE</scope>
    <source>
        <strain evidence="3">Conio</strain>
    </source>
</reference>
<feature type="compositionally biased region" description="Basic residues" evidence="2">
    <location>
        <begin position="388"/>
        <end position="404"/>
    </location>
</feature>
<evidence type="ECO:0000256" key="1">
    <source>
        <dbReference type="SAM" id="Coils"/>
    </source>
</evidence>
<dbReference type="Proteomes" id="UP000756921">
    <property type="component" value="Unassembled WGS sequence"/>
</dbReference>
<sequence length="563" mass="63487">MDSAIMSSPVELAGTEDGACDKDQCLDNVLEIRHLKENEEKLDAQIYDLETKLVEQSDSSKRDSLERDSLKREIFNKNQSIEELENNMKRYDQKLEESKTQYDQKLEKHRKRYDEDLCSMTTRHKECQLMLETEKRRRAEEKTNFKVEIENLRELCCSLAGRRLSVEGESMSPNLTCVQPTFGEQEEGQAAVSPIYPYSESPLDEEVHRSLQEELLLAGISDTEWGEQSSPTESNNLAPSCDETFTRNDSTAQGYQAPHRTNTDAQHAFTKAQQPITQDDARMILSDVKLRSNGKGCRSMAAPSLTDDGKVRGEDKNANRKPSPVPTVPNSRGEEPGVAGGAPASCVSPLTTLKSDDQMVSCPTSFTECYPTTPESHRSSSSADKQPSKTRRKRAKWRNSARVPRRALAQPTKLVNVGDRRHRELINRKRKSERHFRACPSTHVKLNALRSYAGGDEAVDIMAIVTADIDQSEDEIGRRFTLKDESRTGAPSVEAIIYESHFSAVPNARIPYLQNRGSSAWCIWDQSGGSVCEHQIQIYKAELEVVHRLLKWWKSQHGVASRP</sequence>
<keyword evidence="1" id="KW-0175">Coiled coil</keyword>
<dbReference type="AlphaFoldDB" id="A0A9P6G802"/>
<gene>
    <name evidence="3" type="ORF">PMIN01_12073</name>
</gene>
<feature type="compositionally biased region" description="Basic and acidic residues" evidence="2">
    <location>
        <begin position="307"/>
        <end position="318"/>
    </location>
</feature>
<evidence type="ECO:0000313" key="4">
    <source>
        <dbReference type="Proteomes" id="UP000756921"/>
    </source>
</evidence>
<accession>A0A9P6G802</accession>
<feature type="region of interest" description="Disordered" evidence="2">
    <location>
        <begin position="293"/>
        <end position="343"/>
    </location>
</feature>
<comment type="caution">
    <text evidence="3">The sequence shown here is derived from an EMBL/GenBank/DDBJ whole genome shotgun (WGS) entry which is preliminary data.</text>
</comment>
<dbReference type="OrthoDB" id="3811783at2759"/>
<feature type="region of interest" description="Disordered" evidence="2">
    <location>
        <begin position="369"/>
        <end position="404"/>
    </location>
</feature>